<dbReference type="AlphaFoldDB" id="A0A1G2MU41"/>
<dbReference type="InterPro" id="IPR013785">
    <property type="entry name" value="Aldolase_TIM"/>
</dbReference>
<dbReference type="CDD" id="cd04601">
    <property type="entry name" value="CBS_pair_IMPDH"/>
    <property type="match status" value="1"/>
</dbReference>
<evidence type="ECO:0000256" key="5">
    <source>
        <dbReference type="PIRSR" id="PIRSR000130-1"/>
    </source>
</evidence>
<evidence type="ECO:0000313" key="11">
    <source>
        <dbReference type="EMBL" id="OHA27386.1"/>
    </source>
</evidence>
<evidence type="ECO:0000256" key="7">
    <source>
        <dbReference type="PIRSR" id="PIRSR000130-4"/>
    </source>
</evidence>
<dbReference type="Pfam" id="PF00478">
    <property type="entry name" value="IMPDH"/>
    <property type="match status" value="1"/>
</dbReference>
<feature type="binding site" evidence="6">
    <location>
        <begin position="250"/>
        <end position="252"/>
    </location>
    <ligand>
        <name>NAD(+)</name>
        <dbReference type="ChEBI" id="CHEBI:57540"/>
    </ligand>
</feature>
<feature type="active site" description="Thioimidate intermediate" evidence="5">
    <location>
        <position position="307"/>
    </location>
</feature>
<feature type="binding site" description="in other chain" evidence="7">
    <location>
        <position position="302"/>
    </location>
    <ligand>
        <name>K(+)</name>
        <dbReference type="ChEBI" id="CHEBI:29103"/>
        <note>ligand shared between two tetrameric partners</note>
    </ligand>
</feature>
<dbReference type="SMART" id="SM01240">
    <property type="entry name" value="IMPDH"/>
    <property type="match status" value="1"/>
</dbReference>
<feature type="binding site" evidence="6">
    <location>
        <begin position="300"/>
        <end position="302"/>
    </location>
    <ligand>
        <name>NAD(+)</name>
        <dbReference type="ChEBI" id="CHEBI:57540"/>
    </ligand>
</feature>
<name>A0A1G2MU41_9BACT</name>
<evidence type="ECO:0000256" key="1">
    <source>
        <dbReference type="ARBA" id="ARBA00005502"/>
    </source>
</evidence>
<sequence>MEADGMALAFKDVRLKSGYSQVLPPEVSVRTQFSRKVTLNSPVVSAAMDTVTESTMAIAMAKAGGIGVIHRKFATPAQQAEEVERVKLYLNAIISKPICVYEDDTIETIESLREEKMYSFQSFPVLNRQGRLIGLLTRNDFDLCQNVCLPAREAMTQKLITAPVGTTLVQAYALMIKEKKKVLPITDTEGKVTGMYIFSDVKRVMEGNSQSYNIDSAGHLRVAAAIGTGDSALGRATLLANASVDVIVIDTAHGDSKPVFETLKEIKRAFPDIDVVVGNVSEGASAKRLVDAGADGIKVGQGSGSICTTRMVAGIGCPQVTAIYNCAKAIQDSGVPVCADGGIEYSGDITVAIGAGAHSVMLGNLLAGTEETPGEIITIDDMRYKHYRGMGSLGVMIESRESRNRYGQTNLGKDKLVPEGVEGAVPCKGPVEKSLYQYVGGLRSGMGYVGARTIEELQEKADFYRISSAGLAESHPHNIRIVKDAPNY</sequence>
<reference evidence="11 12" key="1">
    <citation type="journal article" date="2016" name="Nat. Commun.">
        <title>Thousands of microbial genomes shed light on interconnected biogeochemical processes in an aquifer system.</title>
        <authorList>
            <person name="Anantharaman K."/>
            <person name="Brown C.T."/>
            <person name="Hug L.A."/>
            <person name="Sharon I."/>
            <person name="Castelle C.J."/>
            <person name="Probst A.J."/>
            <person name="Thomas B.C."/>
            <person name="Singh A."/>
            <person name="Wilkins M.J."/>
            <person name="Karaoz U."/>
            <person name="Brodie E.L."/>
            <person name="Williams K.H."/>
            <person name="Hubbard S.S."/>
            <person name="Banfield J.F."/>
        </authorList>
    </citation>
    <scope>NUCLEOTIDE SEQUENCE [LARGE SCALE GENOMIC DNA]</scope>
</reference>
<dbReference type="PANTHER" id="PTHR11911">
    <property type="entry name" value="INOSINE-5-MONOPHOSPHATE DEHYDROGENASE RELATED"/>
    <property type="match status" value="1"/>
</dbReference>
<dbReference type="CDD" id="cd00381">
    <property type="entry name" value="IMPDH"/>
    <property type="match status" value="1"/>
</dbReference>
<dbReference type="PROSITE" id="PS51371">
    <property type="entry name" value="CBS"/>
    <property type="match status" value="2"/>
</dbReference>
<dbReference type="EMBL" id="MHRQ01000004">
    <property type="protein sequence ID" value="OHA27386.1"/>
    <property type="molecule type" value="Genomic_DNA"/>
</dbReference>
<accession>A0A1G2MU41</accession>
<dbReference type="SMART" id="SM00116">
    <property type="entry name" value="CBS"/>
    <property type="match status" value="2"/>
</dbReference>
<dbReference type="InterPro" id="IPR046342">
    <property type="entry name" value="CBS_dom_sf"/>
</dbReference>
<feature type="binding site" description="in other chain" evidence="7">
    <location>
        <position position="304"/>
    </location>
    <ligand>
        <name>K(+)</name>
        <dbReference type="ChEBI" id="CHEBI:29103"/>
        <note>ligand shared between two tetrameric partners</note>
    </ligand>
</feature>
<feature type="domain" description="CBS" evidence="10">
    <location>
        <begin position="93"/>
        <end position="153"/>
    </location>
</feature>
<keyword evidence="7" id="KW-0630">Potassium</keyword>
<dbReference type="PANTHER" id="PTHR11911:SF111">
    <property type="entry name" value="INOSINE-5'-MONOPHOSPHATE DEHYDROGENASE"/>
    <property type="match status" value="1"/>
</dbReference>
<evidence type="ECO:0000256" key="2">
    <source>
        <dbReference type="ARBA" id="ARBA00022723"/>
    </source>
</evidence>
<evidence type="ECO:0000256" key="8">
    <source>
        <dbReference type="PROSITE-ProRule" id="PRU00703"/>
    </source>
</evidence>
<dbReference type="GO" id="GO:0046872">
    <property type="term" value="F:metal ion binding"/>
    <property type="evidence" value="ECO:0007669"/>
    <property type="project" value="UniProtKB-KW"/>
</dbReference>
<dbReference type="FunFam" id="3.20.20.70:FF:000424">
    <property type="entry name" value="Inosine-5'-monophosphate dehydrogenase 2"/>
    <property type="match status" value="1"/>
</dbReference>
<proteinExistence type="inferred from homology"/>
<dbReference type="NCBIfam" id="TIGR01302">
    <property type="entry name" value="IMP_dehydrog"/>
    <property type="match status" value="1"/>
</dbReference>
<protein>
    <submittedName>
        <fullName evidence="11">IMP dehydrogenase</fullName>
    </submittedName>
</protein>
<dbReference type="STRING" id="1802312.A3C06_04100"/>
<evidence type="ECO:0000259" key="10">
    <source>
        <dbReference type="PROSITE" id="PS51371"/>
    </source>
</evidence>
<keyword evidence="4 8" id="KW-0129">CBS domain</keyword>
<dbReference type="InterPro" id="IPR005990">
    <property type="entry name" value="IMP_DH"/>
</dbReference>
<dbReference type="GO" id="GO:0006183">
    <property type="term" value="P:GTP biosynthetic process"/>
    <property type="evidence" value="ECO:0007669"/>
    <property type="project" value="TreeGrafter"/>
</dbReference>
<keyword evidence="3 9" id="KW-0560">Oxidoreductase</keyword>
<dbReference type="InterPro" id="IPR000644">
    <property type="entry name" value="CBS_dom"/>
</dbReference>
<keyword evidence="6" id="KW-0520">NAD</keyword>
<dbReference type="GO" id="GO:0003938">
    <property type="term" value="F:IMP dehydrogenase activity"/>
    <property type="evidence" value="ECO:0007669"/>
    <property type="project" value="InterPro"/>
</dbReference>
<evidence type="ECO:0000256" key="4">
    <source>
        <dbReference type="ARBA" id="ARBA00023122"/>
    </source>
</evidence>
<evidence type="ECO:0000313" key="12">
    <source>
        <dbReference type="Proteomes" id="UP000177565"/>
    </source>
</evidence>
<feature type="binding site" description="in other chain" evidence="7">
    <location>
        <position position="307"/>
    </location>
    <ligand>
        <name>K(+)</name>
        <dbReference type="ChEBI" id="CHEBI:29103"/>
        <note>ligand shared between two tetrameric partners</note>
    </ligand>
</feature>
<dbReference type="Pfam" id="PF00571">
    <property type="entry name" value="CBS"/>
    <property type="match status" value="2"/>
</dbReference>
<comment type="similarity">
    <text evidence="1 9">Belongs to the IMPDH/GMPR family.</text>
</comment>
<evidence type="ECO:0000256" key="3">
    <source>
        <dbReference type="ARBA" id="ARBA00023002"/>
    </source>
</evidence>
<dbReference type="Proteomes" id="UP000177565">
    <property type="component" value="Unassembled WGS sequence"/>
</dbReference>
<dbReference type="InterPro" id="IPR001093">
    <property type="entry name" value="IMP_DH_GMPRt"/>
</dbReference>
<gene>
    <name evidence="11" type="ORF">A3C06_04100</name>
</gene>
<dbReference type="SUPFAM" id="SSF51412">
    <property type="entry name" value="Inosine monophosphate dehydrogenase (IMPDH)"/>
    <property type="match status" value="1"/>
</dbReference>
<feature type="domain" description="CBS" evidence="10">
    <location>
        <begin position="155"/>
        <end position="211"/>
    </location>
</feature>
<feature type="active site" description="Proton acceptor" evidence="5">
    <location>
        <position position="405"/>
    </location>
</feature>
<comment type="caution">
    <text evidence="11">The sequence shown here is derived from an EMBL/GenBank/DDBJ whole genome shotgun (WGS) entry which is preliminary data.</text>
</comment>
<dbReference type="PIRSF" id="PIRSF000130">
    <property type="entry name" value="IMPDH"/>
    <property type="match status" value="1"/>
</dbReference>
<organism evidence="11 12">
    <name type="scientific">Candidatus Taylorbacteria bacterium RIFCSPHIGHO2_02_FULL_46_13</name>
    <dbReference type="NCBI Taxonomy" id="1802312"/>
    <lineage>
        <taxon>Bacteria</taxon>
        <taxon>Candidatus Tayloriibacteriota</taxon>
    </lineage>
</organism>
<evidence type="ECO:0000256" key="9">
    <source>
        <dbReference type="RuleBase" id="RU003927"/>
    </source>
</evidence>
<evidence type="ECO:0000256" key="6">
    <source>
        <dbReference type="PIRSR" id="PIRSR000130-3"/>
    </source>
</evidence>
<dbReference type="SUPFAM" id="SSF54631">
    <property type="entry name" value="CBS-domain pair"/>
    <property type="match status" value="1"/>
</dbReference>
<dbReference type="Gene3D" id="3.20.20.70">
    <property type="entry name" value="Aldolase class I"/>
    <property type="match status" value="1"/>
</dbReference>
<keyword evidence="2" id="KW-0479">Metal-binding</keyword>